<dbReference type="EMBL" id="PIUM01000014">
    <property type="protein sequence ID" value="PKU24024.1"/>
    <property type="molecule type" value="Genomic_DNA"/>
</dbReference>
<accession>A0A2N3PUE8</accession>
<reference evidence="2" key="1">
    <citation type="submission" date="2017-12" db="EMBL/GenBank/DDBJ databases">
        <title>Draft genome sequence of Telmatospirillum siberiense 26-4b1T, an acidotolerant peatland alphaproteobacterium potentially involved in sulfur cycling.</title>
        <authorList>
            <person name="Hausmann B."/>
            <person name="Pjevac P."/>
            <person name="Schreck K."/>
            <person name="Herbold C.W."/>
            <person name="Daims H."/>
            <person name="Wagner M."/>
            <person name="Pester M."/>
            <person name="Loy A."/>
        </authorList>
    </citation>
    <scope>NUCLEOTIDE SEQUENCE [LARGE SCALE GENOMIC DNA]</scope>
    <source>
        <strain evidence="2">26-4b1</strain>
    </source>
</reference>
<keyword evidence="2" id="KW-1185">Reference proteome</keyword>
<evidence type="ECO:0000313" key="2">
    <source>
        <dbReference type="Proteomes" id="UP000233293"/>
    </source>
</evidence>
<dbReference type="AlphaFoldDB" id="A0A2N3PUE8"/>
<evidence type="ECO:0000313" key="1">
    <source>
        <dbReference type="EMBL" id="PKU24024.1"/>
    </source>
</evidence>
<comment type="caution">
    <text evidence="1">The sequence shown here is derived from an EMBL/GenBank/DDBJ whole genome shotgun (WGS) entry which is preliminary data.</text>
</comment>
<organism evidence="1 2">
    <name type="scientific">Telmatospirillum siberiense</name>
    <dbReference type="NCBI Taxonomy" id="382514"/>
    <lineage>
        <taxon>Bacteria</taxon>
        <taxon>Pseudomonadati</taxon>
        <taxon>Pseudomonadota</taxon>
        <taxon>Alphaproteobacteria</taxon>
        <taxon>Rhodospirillales</taxon>
        <taxon>Rhodospirillaceae</taxon>
        <taxon>Telmatospirillum</taxon>
    </lineage>
</organism>
<sequence length="230" mass="23964">MPSPPALPVALHIRQARFLVVFLGASLFGGQALAGSFSLEAAPPTEVPPVDVAALQIEDQGPVVSGFAKGLPLELVVRQIVPRTLPVSFNPDIDTRQRADWRGGRGWKQVLNDALAPLGLTFAQTGPGIVVSRNALPAAAVGQSQVIVAAPAALPAAPVPVGSPRLPGWRVRGAIAGRAWIIGPSGVSGKPDEIVEGQDYDLLGHVSAIFSRGGEWVVETSKGWFSSQVN</sequence>
<gene>
    <name evidence="1" type="ORF">CWS72_13025</name>
</gene>
<dbReference type="OrthoDB" id="8455663at2"/>
<name>A0A2N3PUE8_9PROT</name>
<dbReference type="Proteomes" id="UP000233293">
    <property type="component" value="Unassembled WGS sequence"/>
</dbReference>
<protein>
    <submittedName>
        <fullName evidence="1">Uncharacterized protein</fullName>
    </submittedName>
</protein>
<dbReference type="RefSeq" id="WP_101251055.1">
    <property type="nucleotide sequence ID" value="NZ_PIUM01000014.1"/>
</dbReference>
<proteinExistence type="predicted"/>